<gene>
    <name evidence="7" type="ORF">TELCIR_04182</name>
</gene>
<dbReference type="GO" id="GO:0140662">
    <property type="term" value="F:ATP-dependent protein folding chaperone"/>
    <property type="evidence" value="ECO:0007669"/>
    <property type="project" value="InterPro"/>
</dbReference>
<evidence type="ECO:0000256" key="5">
    <source>
        <dbReference type="ARBA" id="ARBA00040503"/>
    </source>
</evidence>
<dbReference type="Gene3D" id="3.90.640.10">
    <property type="entry name" value="Actin, Chain A, domain 4"/>
    <property type="match status" value="1"/>
</dbReference>
<dbReference type="GO" id="GO:0030968">
    <property type="term" value="P:endoplasmic reticulum unfolded protein response"/>
    <property type="evidence" value="ECO:0007669"/>
    <property type="project" value="TreeGrafter"/>
</dbReference>
<evidence type="ECO:0000256" key="2">
    <source>
        <dbReference type="ARBA" id="ARBA00022741"/>
    </source>
</evidence>
<dbReference type="Pfam" id="PF00012">
    <property type="entry name" value="HSP70"/>
    <property type="match status" value="1"/>
</dbReference>
<comment type="similarity">
    <text evidence="1">Belongs to the heat shock protein 70 family.</text>
</comment>
<proteinExistence type="inferred from homology"/>
<dbReference type="Gene3D" id="3.30.420.40">
    <property type="match status" value="2"/>
</dbReference>
<dbReference type="Proteomes" id="UP000230423">
    <property type="component" value="Unassembled WGS sequence"/>
</dbReference>
<evidence type="ECO:0000256" key="3">
    <source>
        <dbReference type="ARBA" id="ARBA00022840"/>
    </source>
</evidence>
<keyword evidence="3" id="KW-0067">ATP-binding</keyword>
<protein>
    <recommendedName>
        <fullName evidence="5">Hypoxia up-regulated protein 1</fullName>
    </recommendedName>
</protein>
<dbReference type="SUPFAM" id="SSF53067">
    <property type="entry name" value="Actin-like ATPase domain"/>
    <property type="match status" value="1"/>
</dbReference>
<dbReference type="AlphaFoldDB" id="A0A2G9UU94"/>
<sequence length="126" mass="13765">MRVHVTRDDFNQLIDDLMPRVATPLVQAPKMAGLQLDQVDQVVLLGAGTRVSKVQEEIQKRIGSKELGRFLNTDEAIAAHLSKGSKVKPSGVEEQVGVKYSSPLSRQRETLFPGPTTDAINGMLKA</sequence>
<feature type="region of interest" description="Disordered" evidence="6">
    <location>
        <begin position="88"/>
        <end position="108"/>
    </location>
</feature>
<reference evidence="7 8" key="1">
    <citation type="submission" date="2015-09" db="EMBL/GenBank/DDBJ databases">
        <title>Draft genome of the parasitic nematode Teladorsagia circumcincta isolate WARC Sus (inbred).</title>
        <authorList>
            <person name="Mitreva M."/>
        </authorList>
    </citation>
    <scope>NUCLEOTIDE SEQUENCE [LARGE SCALE GENOMIC DNA]</scope>
    <source>
        <strain evidence="7 8">S</strain>
    </source>
</reference>
<evidence type="ECO:0000313" key="7">
    <source>
        <dbReference type="EMBL" id="PIO73828.1"/>
    </source>
</evidence>
<keyword evidence="8" id="KW-1185">Reference proteome</keyword>
<evidence type="ECO:0000256" key="1">
    <source>
        <dbReference type="ARBA" id="ARBA00007381"/>
    </source>
</evidence>
<accession>A0A2G9UU94</accession>
<evidence type="ECO:0000256" key="4">
    <source>
        <dbReference type="ARBA" id="ARBA00023186"/>
    </source>
</evidence>
<dbReference type="InterPro" id="IPR043129">
    <property type="entry name" value="ATPase_NBD"/>
</dbReference>
<dbReference type="PANTHER" id="PTHR45639">
    <property type="entry name" value="HSC70CB, ISOFORM G-RELATED"/>
    <property type="match status" value="1"/>
</dbReference>
<keyword evidence="2" id="KW-0547">Nucleotide-binding</keyword>
<dbReference type="PANTHER" id="PTHR45639:SF3">
    <property type="entry name" value="HYPOXIA UP-REGULATED PROTEIN 1"/>
    <property type="match status" value="1"/>
</dbReference>
<dbReference type="GO" id="GO:0005524">
    <property type="term" value="F:ATP binding"/>
    <property type="evidence" value="ECO:0007669"/>
    <property type="project" value="UniProtKB-KW"/>
</dbReference>
<evidence type="ECO:0000313" key="8">
    <source>
        <dbReference type="Proteomes" id="UP000230423"/>
    </source>
</evidence>
<name>A0A2G9UU94_TELCI</name>
<keyword evidence="4" id="KW-0143">Chaperone</keyword>
<evidence type="ECO:0000256" key="6">
    <source>
        <dbReference type="SAM" id="MobiDB-lite"/>
    </source>
</evidence>
<organism evidence="7 8">
    <name type="scientific">Teladorsagia circumcincta</name>
    <name type="common">Brown stomach worm</name>
    <name type="synonym">Ostertagia circumcincta</name>
    <dbReference type="NCBI Taxonomy" id="45464"/>
    <lineage>
        <taxon>Eukaryota</taxon>
        <taxon>Metazoa</taxon>
        <taxon>Ecdysozoa</taxon>
        <taxon>Nematoda</taxon>
        <taxon>Chromadorea</taxon>
        <taxon>Rhabditida</taxon>
        <taxon>Rhabditina</taxon>
        <taxon>Rhabditomorpha</taxon>
        <taxon>Strongyloidea</taxon>
        <taxon>Trichostrongylidae</taxon>
        <taxon>Teladorsagia</taxon>
    </lineage>
</organism>
<dbReference type="OrthoDB" id="10262720at2759"/>
<dbReference type="EMBL" id="KZ345381">
    <property type="protein sequence ID" value="PIO73828.1"/>
    <property type="molecule type" value="Genomic_DNA"/>
</dbReference>
<dbReference type="GO" id="GO:0034663">
    <property type="term" value="C:endoplasmic reticulum chaperone complex"/>
    <property type="evidence" value="ECO:0007669"/>
    <property type="project" value="TreeGrafter"/>
</dbReference>
<dbReference type="InterPro" id="IPR013126">
    <property type="entry name" value="Hsp_70_fam"/>
</dbReference>